<feature type="coiled-coil region" evidence="1">
    <location>
        <begin position="64"/>
        <end position="98"/>
    </location>
</feature>
<feature type="region of interest" description="Disordered" evidence="2">
    <location>
        <begin position="250"/>
        <end position="305"/>
    </location>
</feature>
<dbReference type="HOGENOM" id="CLU_461585_0_0_1"/>
<evidence type="ECO:0000256" key="2">
    <source>
        <dbReference type="SAM" id="MobiDB-lite"/>
    </source>
</evidence>
<evidence type="ECO:0000313" key="3">
    <source>
        <dbReference type="EMBL" id="KDR66132.1"/>
    </source>
</evidence>
<keyword evidence="4" id="KW-1185">Reference proteome</keyword>
<feature type="compositionally biased region" description="Basic and acidic residues" evidence="2">
    <location>
        <begin position="283"/>
        <end position="305"/>
    </location>
</feature>
<protein>
    <submittedName>
        <fullName evidence="3">Uncharacterized protein</fullName>
    </submittedName>
</protein>
<name>A0A067S870_GALM3</name>
<reference evidence="4" key="1">
    <citation type="journal article" date="2014" name="Proc. Natl. Acad. Sci. U.S.A.">
        <title>Extensive sampling of basidiomycete genomes demonstrates inadequacy of the white-rot/brown-rot paradigm for wood decay fungi.</title>
        <authorList>
            <person name="Riley R."/>
            <person name="Salamov A.A."/>
            <person name="Brown D.W."/>
            <person name="Nagy L.G."/>
            <person name="Floudas D."/>
            <person name="Held B.W."/>
            <person name="Levasseur A."/>
            <person name="Lombard V."/>
            <person name="Morin E."/>
            <person name="Otillar R."/>
            <person name="Lindquist E.A."/>
            <person name="Sun H."/>
            <person name="LaButti K.M."/>
            <person name="Schmutz J."/>
            <person name="Jabbour D."/>
            <person name="Luo H."/>
            <person name="Baker S.E."/>
            <person name="Pisabarro A.G."/>
            <person name="Walton J.D."/>
            <person name="Blanchette R.A."/>
            <person name="Henrissat B."/>
            <person name="Martin F."/>
            <person name="Cullen D."/>
            <person name="Hibbett D.S."/>
            <person name="Grigoriev I.V."/>
        </authorList>
    </citation>
    <scope>NUCLEOTIDE SEQUENCE [LARGE SCALE GENOMIC DNA]</scope>
    <source>
        <strain evidence="4">CBS 339.88</strain>
    </source>
</reference>
<proteinExistence type="predicted"/>
<dbReference type="EMBL" id="KL142427">
    <property type="protein sequence ID" value="KDR66132.1"/>
    <property type="molecule type" value="Genomic_DNA"/>
</dbReference>
<feature type="region of interest" description="Disordered" evidence="2">
    <location>
        <begin position="407"/>
        <end position="430"/>
    </location>
</feature>
<feature type="region of interest" description="Disordered" evidence="2">
    <location>
        <begin position="443"/>
        <end position="487"/>
    </location>
</feature>
<evidence type="ECO:0000313" key="4">
    <source>
        <dbReference type="Proteomes" id="UP000027222"/>
    </source>
</evidence>
<keyword evidence="1" id="KW-0175">Coiled coil</keyword>
<gene>
    <name evidence="3" type="ORF">GALMADRAFT_259817</name>
</gene>
<dbReference type="AlphaFoldDB" id="A0A067S870"/>
<evidence type="ECO:0000256" key="1">
    <source>
        <dbReference type="SAM" id="Coils"/>
    </source>
</evidence>
<accession>A0A067S870</accession>
<feature type="compositionally biased region" description="Polar residues" evidence="2">
    <location>
        <begin position="250"/>
        <end position="261"/>
    </location>
</feature>
<dbReference type="Proteomes" id="UP000027222">
    <property type="component" value="Unassembled WGS sequence"/>
</dbReference>
<sequence>MTYKIDLEGLLGKKDEEIGLLEGRLLAYTARISVLQSRLVTSLDTLDAVQNSHVQEIAAMSHKMERLMDQLRLYADVVKSAERERDDMRDAVHKLVEKVESFNDYQNWPRSHIYISSHTDPFPEKPFKQTTTSEDDELLLYAASIIDGLRRERNKERKAHTQSLALAEARVLAIEAQLSRREAELELCAAHVDRAGVTSELESELTNVRDEPMNSDQVISILDLTLARNKVLEVEIKSLFKRLEDARAASISNSSDITPNAGSLPGDRGRRNGSQQGIDTAALEERAPSQPIERDDVSRTNDRESFGDNHQIITDLDRQIRGLGDKINAFREERILLCQKVSRPVPIQPIDNDQTTGVGSRVLALENECNQLRQSEHVLRGELEATRASAAARETELLKEIARLKGAGNADQDETIHGPNLLDSSDGEESMELATPLLPISHMSVQSTSPTPSPPGSSSDLNSQPASPRSVTSLPIEPWTGSDVLSPATPDIPDVVLNDQLSPMTPPLHLVAELQRVETVMDGTQRQVASETALDGLADLIAELHG</sequence>
<organism evidence="3 4">
    <name type="scientific">Galerina marginata (strain CBS 339.88)</name>
    <dbReference type="NCBI Taxonomy" id="685588"/>
    <lineage>
        <taxon>Eukaryota</taxon>
        <taxon>Fungi</taxon>
        <taxon>Dikarya</taxon>
        <taxon>Basidiomycota</taxon>
        <taxon>Agaricomycotina</taxon>
        <taxon>Agaricomycetes</taxon>
        <taxon>Agaricomycetidae</taxon>
        <taxon>Agaricales</taxon>
        <taxon>Agaricineae</taxon>
        <taxon>Strophariaceae</taxon>
        <taxon>Galerina</taxon>
    </lineage>
</organism>
<dbReference type="STRING" id="685588.A0A067S870"/>
<dbReference type="OrthoDB" id="3063599at2759"/>
<feature type="compositionally biased region" description="Polar residues" evidence="2">
    <location>
        <begin position="460"/>
        <end position="473"/>
    </location>
</feature>